<dbReference type="GO" id="GO:0003723">
    <property type="term" value="F:RNA binding"/>
    <property type="evidence" value="ECO:0007669"/>
    <property type="project" value="TreeGrafter"/>
</dbReference>
<proteinExistence type="predicted"/>
<dbReference type="CDD" id="cd00164">
    <property type="entry name" value="S1_like"/>
    <property type="match status" value="1"/>
</dbReference>
<dbReference type="PANTHER" id="PTHR15838:SF3">
    <property type="entry name" value="PROTEIN PIGMENT DEFECTIVE 338, CHLOROPLASTIC"/>
    <property type="match status" value="1"/>
</dbReference>
<dbReference type="PROSITE" id="PS50126">
    <property type="entry name" value="S1"/>
    <property type="match status" value="2"/>
</dbReference>
<dbReference type="CDD" id="cd04465">
    <property type="entry name" value="S1_RPS1_repeat_ec2_hs2"/>
    <property type="match status" value="1"/>
</dbReference>
<sequence length="564" mass="61589">MASLCLLRTSHLFYTSPSSENRVVCCIWFQRGPLLPAFSLRCRRDRRLRTLGSSAGFNGLVLPRGNLAETVELDANVSVSHQLVEKEPLPIGSSTMSNGYGAPRSGEPAPTGIAPFAASSIRSDYSQPIVPQQINGGGSRMSTPMQPVGQMTPMGRSQPSEEVYGSSGPASYPMPHDRSMVGSQLQHHSSPQIDQMAQISTMEVLPSSAYYEPNNGDLVLGVVTHADDAELSVEIGGRVPALMTTRDFQAFSEVGTNSFFKLPLDYDSNETVEGFVVPPVGKVLLAEEQAANDGAHPGESVRIGSVFVAEVLSKVLGEGRPILTCRRLAEKLAFLRIEQIMRTGESFQIEITASNDGGLQGYLEGVRAFLPKSELLVRPESSASLQDYVGKTLAVAVVKVEHYSSNVILSEIKPWMSENLLLGSVHDVLVTKIFPYGMQVEILDTRVRGFVHITNVTRGFCTSMYTFFEEGEVTRAMVIKGRKSGQLSFSIEALEPADEEGLVLRNKERVYDGAEEVAKSSSEYALPMEERRLFSLPSASTSVTFQYRIANLPWLHLQKLSSPS</sequence>
<name>A0A9D4UB14_ADICA</name>
<dbReference type="PANTHER" id="PTHR15838">
    <property type="entry name" value="NUCLEOLAR PROTEIN OF 40 KDA"/>
    <property type="match status" value="1"/>
</dbReference>
<dbReference type="GO" id="GO:0043489">
    <property type="term" value="P:RNA stabilization"/>
    <property type="evidence" value="ECO:0007669"/>
    <property type="project" value="TreeGrafter"/>
</dbReference>
<dbReference type="SMART" id="SM00316">
    <property type="entry name" value="S1"/>
    <property type="match status" value="3"/>
</dbReference>
<accession>A0A9D4UB14</accession>
<protein>
    <recommendedName>
        <fullName evidence="1">S1 motif domain-containing protein</fullName>
    </recommendedName>
</protein>
<dbReference type="InterPro" id="IPR003029">
    <property type="entry name" value="S1_domain"/>
</dbReference>
<dbReference type="Gene3D" id="2.40.50.140">
    <property type="entry name" value="Nucleic acid-binding proteins"/>
    <property type="match status" value="1"/>
</dbReference>
<gene>
    <name evidence="2" type="ORF">GOP47_0021265</name>
</gene>
<dbReference type="OrthoDB" id="1918363at2759"/>
<evidence type="ECO:0000313" key="3">
    <source>
        <dbReference type="Proteomes" id="UP000886520"/>
    </source>
</evidence>
<organism evidence="2 3">
    <name type="scientific">Adiantum capillus-veneris</name>
    <name type="common">Maidenhair fern</name>
    <dbReference type="NCBI Taxonomy" id="13818"/>
    <lineage>
        <taxon>Eukaryota</taxon>
        <taxon>Viridiplantae</taxon>
        <taxon>Streptophyta</taxon>
        <taxon>Embryophyta</taxon>
        <taxon>Tracheophyta</taxon>
        <taxon>Polypodiopsida</taxon>
        <taxon>Polypodiidae</taxon>
        <taxon>Polypodiales</taxon>
        <taxon>Pteridineae</taxon>
        <taxon>Pteridaceae</taxon>
        <taxon>Vittarioideae</taxon>
        <taxon>Adiantum</taxon>
    </lineage>
</organism>
<feature type="domain" description="S1 motif" evidence="1">
    <location>
        <begin position="423"/>
        <end position="492"/>
    </location>
</feature>
<comment type="caution">
    <text evidence="2">The sequence shown here is derived from an EMBL/GenBank/DDBJ whole genome shotgun (WGS) entry which is preliminary data.</text>
</comment>
<reference evidence="2" key="1">
    <citation type="submission" date="2021-01" db="EMBL/GenBank/DDBJ databases">
        <title>Adiantum capillus-veneris genome.</title>
        <authorList>
            <person name="Fang Y."/>
            <person name="Liao Q."/>
        </authorList>
    </citation>
    <scope>NUCLEOTIDE SEQUENCE</scope>
    <source>
        <strain evidence="2">H3</strain>
        <tissue evidence="2">Leaf</tissue>
    </source>
</reference>
<feature type="domain" description="S1 motif" evidence="1">
    <location>
        <begin position="344"/>
        <end position="412"/>
    </location>
</feature>
<evidence type="ECO:0000313" key="2">
    <source>
        <dbReference type="EMBL" id="KAI5064595.1"/>
    </source>
</evidence>
<evidence type="ECO:0000259" key="1">
    <source>
        <dbReference type="PROSITE" id="PS50126"/>
    </source>
</evidence>
<dbReference type="AlphaFoldDB" id="A0A9D4UB14"/>
<dbReference type="EMBL" id="JABFUD020000020">
    <property type="protein sequence ID" value="KAI5064595.1"/>
    <property type="molecule type" value="Genomic_DNA"/>
</dbReference>
<dbReference type="SUPFAM" id="SSF50249">
    <property type="entry name" value="Nucleic acid-binding proteins"/>
    <property type="match status" value="1"/>
</dbReference>
<keyword evidence="3" id="KW-1185">Reference proteome</keyword>
<dbReference type="Proteomes" id="UP000886520">
    <property type="component" value="Chromosome 20"/>
</dbReference>
<dbReference type="InterPro" id="IPR012340">
    <property type="entry name" value="NA-bd_OB-fold"/>
</dbReference>